<name>Q69JN9_ORYSJ</name>
<organism evidence="1 2">
    <name type="scientific">Oryza sativa subsp. japonica</name>
    <name type="common">Rice</name>
    <dbReference type="NCBI Taxonomy" id="39947"/>
    <lineage>
        <taxon>Eukaryota</taxon>
        <taxon>Viridiplantae</taxon>
        <taxon>Streptophyta</taxon>
        <taxon>Embryophyta</taxon>
        <taxon>Tracheophyta</taxon>
        <taxon>Spermatophyta</taxon>
        <taxon>Magnoliopsida</taxon>
        <taxon>Liliopsida</taxon>
        <taxon>Poales</taxon>
        <taxon>Poaceae</taxon>
        <taxon>BOP clade</taxon>
        <taxon>Oryzoideae</taxon>
        <taxon>Oryzeae</taxon>
        <taxon>Oryzinae</taxon>
        <taxon>Oryza</taxon>
        <taxon>Oryza sativa</taxon>
    </lineage>
</organism>
<evidence type="ECO:0000313" key="2">
    <source>
        <dbReference type="Proteomes" id="UP000000763"/>
    </source>
</evidence>
<dbReference type="AlphaFoldDB" id="Q69JN9"/>
<dbReference type="Proteomes" id="UP000000763">
    <property type="component" value="Chromosome 9"/>
</dbReference>
<evidence type="ECO:0000313" key="1">
    <source>
        <dbReference type="EMBL" id="BAD34323.1"/>
    </source>
</evidence>
<accession>Q69JN9</accession>
<reference evidence="2" key="1">
    <citation type="journal article" date="2005" name="Nature">
        <title>The map-based sequence of the rice genome.</title>
        <authorList>
            <consortium name="International rice genome sequencing project (IRGSP)"/>
            <person name="Matsumoto T."/>
            <person name="Wu J."/>
            <person name="Kanamori H."/>
            <person name="Katayose Y."/>
            <person name="Fujisawa M."/>
            <person name="Namiki N."/>
            <person name="Mizuno H."/>
            <person name="Yamamoto K."/>
            <person name="Antonio B.A."/>
            <person name="Baba T."/>
            <person name="Sakata K."/>
            <person name="Nagamura Y."/>
            <person name="Aoki H."/>
            <person name="Arikawa K."/>
            <person name="Arita K."/>
            <person name="Bito T."/>
            <person name="Chiden Y."/>
            <person name="Fujitsuka N."/>
            <person name="Fukunaka R."/>
            <person name="Hamada M."/>
            <person name="Harada C."/>
            <person name="Hayashi A."/>
            <person name="Hijishita S."/>
            <person name="Honda M."/>
            <person name="Hosokawa S."/>
            <person name="Ichikawa Y."/>
            <person name="Idonuma A."/>
            <person name="Iijima M."/>
            <person name="Ikeda M."/>
            <person name="Ikeno M."/>
            <person name="Ito K."/>
            <person name="Ito S."/>
            <person name="Ito T."/>
            <person name="Ito Y."/>
            <person name="Ito Y."/>
            <person name="Iwabuchi A."/>
            <person name="Kamiya K."/>
            <person name="Karasawa W."/>
            <person name="Kurita K."/>
            <person name="Katagiri S."/>
            <person name="Kikuta A."/>
            <person name="Kobayashi H."/>
            <person name="Kobayashi N."/>
            <person name="Machita K."/>
            <person name="Maehara T."/>
            <person name="Masukawa M."/>
            <person name="Mizubayashi T."/>
            <person name="Mukai Y."/>
            <person name="Nagasaki H."/>
            <person name="Nagata Y."/>
            <person name="Naito S."/>
            <person name="Nakashima M."/>
            <person name="Nakama Y."/>
            <person name="Nakamichi Y."/>
            <person name="Nakamura M."/>
            <person name="Meguro A."/>
            <person name="Negishi M."/>
            <person name="Ohta I."/>
            <person name="Ohta T."/>
            <person name="Okamoto M."/>
            <person name="Ono N."/>
            <person name="Saji S."/>
            <person name="Sakaguchi M."/>
            <person name="Sakai K."/>
            <person name="Shibata M."/>
            <person name="Shimokawa T."/>
            <person name="Song J."/>
            <person name="Takazaki Y."/>
            <person name="Terasawa K."/>
            <person name="Tsugane M."/>
            <person name="Tsuji K."/>
            <person name="Ueda S."/>
            <person name="Waki K."/>
            <person name="Yamagata H."/>
            <person name="Yamamoto M."/>
            <person name="Yamamoto S."/>
            <person name="Yamane H."/>
            <person name="Yoshiki S."/>
            <person name="Yoshihara R."/>
            <person name="Yukawa K."/>
            <person name="Zhong H."/>
            <person name="Yano M."/>
            <person name="Yuan Q."/>
            <person name="Ouyang S."/>
            <person name="Liu J."/>
            <person name="Jones K.M."/>
            <person name="Gansberger K."/>
            <person name="Moffat K."/>
            <person name="Hill J."/>
            <person name="Bera J."/>
            <person name="Fadrosh D."/>
            <person name="Jin S."/>
            <person name="Johri S."/>
            <person name="Kim M."/>
            <person name="Overton L."/>
            <person name="Reardon M."/>
            <person name="Tsitrin T."/>
            <person name="Vuong H."/>
            <person name="Weaver B."/>
            <person name="Ciecko A."/>
            <person name="Tallon L."/>
            <person name="Jackson J."/>
            <person name="Pai G."/>
            <person name="Aken S.V."/>
            <person name="Utterback T."/>
            <person name="Reidmuller S."/>
            <person name="Feldblyum T."/>
            <person name="Hsiao J."/>
            <person name="Zismann V."/>
            <person name="Iobst S."/>
            <person name="de Vazeille A.R."/>
            <person name="Buell C.R."/>
            <person name="Ying K."/>
            <person name="Li Y."/>
            <person name="Lu T."/>
            <person name="Huang Y."/>
            <person name="Zhao Q."/>
            <person name="Feng Q."/>
            <person name="Zhang L."/>
            <person name="Zhu J."/>
            <person name="Weng Q."/>
            <person name="Mu J."/>
            <person name="Lu Y."/>
            <person name="Fan D."/>
            <person name="Liu Y."/>
            <person name="Guan J."/>
            <person name="Zhang Y."/>
            <person name="Yu S."/>
            <person name="Liu X."/>
            <person name="Zhang Y."/>
            <person name="Hong G."/>
            <person name="Han B."/>
            <person name="Choisne N."/>
            <person name="Demange N."/>
            <person name="Orjeda G."/>
            <person name="Samain S."/>
            <person name="Cattolico L."/>
            <person name="Pelletier E."/>
            <person name="Couloux A."/>
            <person name="Segurens B."/>
            <person name="Wincker P."/>
            <person name="D'Hont A."/>
            <person name="Scarpelli C."/>
            <person name="Weissenbach J."/>
            <person name="Salanoubat M."/>
            <person name="Quetier F."/>
            <person name="Yu Y."/>
            <person name="Kim H.R."/>
            <person name="Rambo T."/>
            <person name="Currie J."/>
            <person name="Collura K."/>
            <person name="Luo M."/>
            <person name="Yang T."/>
            <person name="Ammiraju J.S.S."/>
            <person name="Engler F."/>
            <person name="Soderlund C."/>
            <person name="Wing R.A."/>
            <person name="Palmer L.E."/>
            <person name="de la Bastide M."/>
            <person name="Spiegel L."/>
            <person name="Nascimento L."/>
            <person name="Zutavern T."/>
            <person name="O'Shaughnessy A."/>
            <person name="Dike S."/>
            <person name="Dedhia N."/>
            <person name="Preston R."/>
            <person name="Balija V."/>
            <person name="McCombie W.R."/>
            <person name="Chow T."/>
            <person name="Chen H."/>
            <person name="Chung M."/>
            <person name="Chen C."/>
            <person name="Shaw J."/>
            <person name="Wu H."/>
            <person name="Hsiao K."/>
            <person name="Chao Y."/>
            <person name="Chu M."/>
            <person name="Cheng C."/>
            <person name="Hour A."/>
            <person name="Lee P."/>
            <person name="Lin S."/>
            <person name="Lin Y."/>
            <person name="Liou J."/>
            <person name="Liu S."/>
            <person name="Hsing Y."/>
            <person name="Raghuvanshi S."/>
            <person name="Mohanty A."/>
            <person name="Bharti A.K."/>
            <person name="Gaur A."/>
            <person name="Gupta V."/>
            <person name="Kumar D."/>
            <person name="Ravi V."/>
            <person name="Vij S."/>
            <person name="Kapur A."/>
            <person name="Khurana P."/>
            <person name="Khurana P."/>
            <person name="Khurana J.P."/>
            <person name="Tyagi A.K."/>
            <person name="Gaikwad K."/>
            <person name="Singh A."/>
            <person name="Dalal V."/>
            <person name="Srivastava S."/>
            <person name="Dixit A."/>
            <person name="Pal A.K."/>
            <person name="Ghazi I.A."/>
            <person name="Yadav M."/>
            <person name="Pandit A."/>
            <person name="Bhargava A."/>
            <person name="Sureshbabu K."/>
            <person name="Batra K."/>
            <person name="Sharma T.R."/>
            <person name="Mohapatra T."/>
            <person name="Singh N.K."/>
            <person name="Messing J."/>
            <person name="Nelson A.B."/>
            <person name="Fuks G."/>
            <person name="Kavchok S."/>
            <person name="Keizer G."/>
            <person name="Linton E."/>
            <person name="Llaca V."/>
            <person name="Song R."/>
            <person name="Tanyolac B."/>
            <person name="Young S."/>
            <person name="Ho-Il K."/>
            <person name="Hahn J.H."/>
            <person name="Sangsakoo G."/>
            <person name="Vanavichit A."/>
            <person name="de Mattos Luiz.A.T."/>
            <person name="Zimmer P.D."/>
            <person name="Malone G."/>
            <person name="Dellagostin O."/>
            <person name="de Oliveira A.C."/>
            <person name="Bevan M."/>
            <person name="Bancroft I."/>
            <person name="Minx P."/>
            <person name="Cordum H."/>
            <person name="Wilson R."/>
            <person name="Cheng Z."/>
            <person name="Jin W."/>
            <person name="Jiang J."/>
            <person name="Leong S.A."/>
            <person name="Iwama H."/>
            <person name="Gojobori T."/>
            <person name="Itoh T."/>
            <person name="Niimura Y."/>
            <person name="Fujii Y."/>
            <person name="Habara T."/>
            <person name="Sakai H."/>
            <person name="Sato Y."/>
            <person name="Wilson G."/>
            <person name="Kumar K."/>
            <person name="McCouch S."/>
            <person name="Juretic N."/>
            <person name="Hoen D."/>
            <person name="Wright S."/>
            <person name="Bruskiewich R."/>
            <person name="Bureau T."/>
            <person name="Miyao A."/>
            <person name="Hirochika H."/>
            <person name="Nishikawa T."/>
            <person name="Kadowaki K."/>
            <person name="Sugiura M."/>
            <person name="Burr B."/>
            <person name="Sasaki T."/>
        </authorList>
    </citation>
    <scope>NUCLEOTIDE SEQUENCE [LARGE SCALE GENOMIC DNA]</scope>
    <source>
        <strain evidence="2">cv. Nipponbare</strain>
    </source>
</reference>
<proteinExistence type="predicted"/>
<gene>
    <name evidence="1" type="primary">B1043F11.35</name>
</gene>
<dbReference type="EMBL" id="AP006156">
    <property type="protein sequence ID" value="BAD34323.1"/>
    <property type="molecule type" value="Genomic_DNA"/>
</dbReference>
<reference evidence="2" key="2">
    <citation type="journal article" date="2008" name="Nucleic Acids Res.">
        <title>The rice annotation project database (RAP-DB): 2008 update.</title>
        <authorList>
            <consortium name="The rice annotation project (RAP)"/>
        </authorList>
    </citation>
    <scope>GENOME REANNOTATION</scope>
    <source>
        <strain evidence="2">cv. Nipponbare</strain>
    </source>
</reference>
<protein>
    <submittedName>
        <fullName evidence="1">Uncharacterized protein</fullName>
    </submittedName>
</protein>
<sequence length="80" mass="8844">MLCEGYCHSSFLRYRGGIEAHGDMLWGCVLWVQWYTSGQSKTIRIAMPAVMRRSNNICAAGYGCSGWLGLSSMGVLFSVD</sequence>